<evidence type="ECO:0000313" key="3">
    <source>
        <dbReference type="EMBL" id="RHW66908.1"/>
    </source>
</evidence>
<organism evidence="4 6">
    <name type="scientific">Trypanosoma brucei equiperdum</name>
    <dbReference type="NCBI Taxonomy" id="630700"/>
    <lineage>
        <taxon>Eukaryota</taxon>
        <taxon>Discoba</taxon>
        <taxon>Euglenozoa</taxon>
        <taxon>Kinetoplastea</taxon>
        <taxon>Metakinetoplastina</taxon>
        <taxon>Trypanosomatida</taxon>
        <taxon>Trypanosomatidae</taxon>
        <taxon>Trypanosoma</taxon>
    </lineage>
</organism>
<feature type="compositionally biased region" description="Polar residues" evidence="1">
    <location>
        <begin position="33"/>
        <end position="47"/>
    </location>
</feature>
<feature type="region of interest" description="Disordered" evidence="1">
    <location>
        <begin position="150"/>
        <end position="191"/>
    </location>
</feature>
<proteinExistence type="predicted"/>
<dbReference type="Proteomes" id="UP000266743">
    <property type="component" value="Unassembled WGS sequence"/>
</dbReference>
<evidence type="ECO:0000313" key="2">
    <source>
        <dbReference type="EMBL" id="RHW66889.1"/>
    </source>
</evidence>
<dbReference type="AlphaFoldDB" id="A0A3L6KQI7"/>
<evidence type="ECO:0000313" key="4">
    <source>
        <dbReference type="EMBL" id="RHW66912.1"/>
    </source>
</evidence>
<name>A0A3L6KQI7_9TRYP</name>
<dbReference type="EMBL" id="QSBY01000018">
    <property type="protein sequence ID" value="RHW66889.1"/>
    <property type="molecule type" value="Genomic_DNA"/>
</dbReference>
<feature type="region of interest" description="Disordered" evidence="1">
    <location>
        <begin position="33"/>
        <end position="54"/>
    </location>
</feature>
<gene>
    <name evidence="2" type="ORF">DPX39_000074600</name>
    <name evidence="3" type="ORF">DPX39_000080900</name>
    <name evidence="4" type="ORF">DPX39_000091100</name>
    <name evidence="5" type="ORF">DPX39_000097400</name>
</gene>
<feature type="compositionally biased region" description="Basic and acidic residues" evidence="1">
    <location>
        <begin position="167"/>
        <end position="182"/>
    </location>
</feature>
<sequence length="206" mass="22952">MIGNTGACPADEENSSQTYPTLKHTLHVICQASNFQETEQPRTTSEEGPTLDSDGDMQNIARFLLLLPAEIAAIPVAEQTTKIQEKIKSVYGDKNGEFKKNYLQPLQEKQLTFKLGSNQESNSINAIAQGLDAEIVLSYFLGQQYDRNQRKGTNTAFPTKENFSNKSDSEDKTEDKKDEDNKTTAAGCKATEADKCDKEKCTWNKK</sequence>
<dbReference type="EMBL" id="QSBY01000018">
    <property type="protein sequence ID" value="RHW66917.1"/>
    <property type="molecule type" value="Genomic_DNA"/>
</dbReference>
<evidence type="ECO:0008006" key="7">
    <source>
        <dbReference type="Google" id="ProtNLM"/>
    </source>
</evidence>
<reference evidence="4 6" key="1">
    <citation type="submission" date="2018-09" db="EMBL/GenBank/DDBJ databases">
        <title>whole genome sequence of T. equiperdum IVM-t1 strain.</title>
        <authorList>
            <person name="Suganuma K."/>
        </authorList>
    </citation>
    <scope>NUCLEOTIDE SEQUENCE [LARGE SCALE GENOMIC DNA]</scope>
    <source>
        <strain evidence="4 6">IVM-t1</strain>
    </source>
</reference>
<dbReference type="EMBL" id="QSBY01000018">
    <property type="protein sequence ID" value="RHW66912.1"/>
    <property type="molecule type" value="Genomic_DNA"/>
</dbReference>
<protein>
    <recommendedName>
        <fullName evidence="7">Variant surface glycoprotein</fullName>
    </recommendedName>
</protein>
<dbReference type="SUPFAM" id="SSF58087">
    <property type="entry name" value="Variant surface glycoprotein (N-terminal domain)"/>
    <property type="match status" value="1"/>
</dbReference>
<dbReference type="EMBL" id="QSBY01000018">
    <property type="protein sequence ID" value="RHW66908.1"/>
    <property type="molecule type" value="Genomic_DNA"/>
</dbReference>
<accession>A0A3L6KQI7</accession>
<evidence type="ECO:0000256" key="1">
    <source>
        <dbReference type="SAM" id="MobiDB-lite"/>
    </source>
</evidence>
<comment type="caution">
    <text evidence="4">The sequence shown here is derived from an EMBL/GenBank/DDBJ whole genome shotgun (WGS) entry which is preliminary data.</text>
</comment>
<evidence type="ECO:0000313" key="5">
    <source>
        <dbReference type="EMBL" id="RHW66917.1"/>
    </source>
</evidence>
<evidence type="ECO:0000313" key="6">
    <source>
        <dbReference type="Proteomes" id="UP000266743"/>
    </source>
</evidence>